<dbReference type="PANTHER" id="PTHR11257:SF13">
    <property type="entry name" value="GEO07322P1"/>
    <property type="match status" value="1"/>
</dbReference>
<accession>A0A345F0U0</accession>
<evidence type="ECO:0000313" key="2">
    <source>
        <dbReference type="EMBL" id="AXG21595.1"/>
    </source>
</evidence>
<dbReference type="EMBL" id="MF770642">
    <property type="protein sequence ID" value="AXG21595.1"/>
    <property type="molecule type" value="mRNA"/>
</dbReference>
<organism evidence="2">
    <name type="scientific">Agrilus mali</name>
    <dbReference type="NCBI Taxonomy" id="1917227"/>
    <lineage>
        <taxon>Eukaryota</taxon>
        <taxon>Metazoa</taxon>
        <taxon>Ecdysozoa</taxon>
        <taxon>Arthropoda</taxon>
        <taxon>Hexapoda</taxon>
        <taxon>Insecta</taxon>
        <taxon>Pterygota</taxon>
        <taxon>Neoptera</taxon>
        <taxon>Endopterygota</taxon>
        <taxon>Coleoptera</taxon>
        <taxon>Polyphaga</taxon>
        <taxon>Elateriformia</taxon>
        <taxon>Buprestoidea</taxon>
        <taxon>Buprestidae</taxon>
        <taxon>Agrilinae</taxon>
        <taxon>Agrilus</taxon>
    </lineage>
</organism>
<dbReference type="Pfam" id="PF03392">
    <property type="entry name" value="OS-D"/>
    <property type="match status" value="1"/>
</dbReference>
<reference evidence="2" key="1">
    <citation type="submission" date="2017-08" db="EMBL/GenBank/DDBJ databases">
        <title>Identification of candidate chemosensory genes in male and female Agrilus mali (Coleoptera: Buprestidae) by antennal transcriptome analysis.</title>
        <authorList>
            <person name="Cui X."/>
        </authorList>
    </citation>
    <scope>NUCLEOTIDE SEQUENCE</scope>
</reference>
<dbReference type="Gene3D" id="1.10.2080.10">
    <property type="entry name" value="Insect odorant-binding protein A10/Ejaculatory bulb-specific protein 3"/>
    <property type="match status" value="1"/>
</dbReference>
<dbReference type="AlphaFoldDB" id="A0A345F0U0"/>
<name>A0A345F0U0_9COLE</name>
<evidence type="ECO:0000256" key="1">
    <source>
        <dbReference type="SAM" id="SignalP"/>
    </source>
</evidence>
<proteinExistence type="evidence at transcript level"/>
<dbReference type="InterPro" id="IPR005055">
    <property type="entry name" value="A10/PebIII"/>
</dbReference>
<keyword evidence="1" id="KW-0732">Signal</keyword>
<feature type="signal peptide" evidence="1">
    <location>
        <begin position="1"/>
        <end position="21"/>
    </location>
</feature>
<dbReference type="PANTHER" id="PTHR11257">
    <property type="entry name" value="CHEMOSENSORY PROTEIN-RELATED"/>
    <property type="match status" value="1"/>
</dbReference>
<dbReference type="SUPFAM" id="SSF100910">
    <property type="entry name" value="Chemosensory protein Csp2"/>
    <property type="match status" value="1"/>
</dbReference>
<feature type="chain" id="PRO_5016649538" evidence="1">
    <location>
        <begin position="22"/>
        <end position="119"/>
    </location>
</feature>
<protein>
    <submittedName>
        <fullName evidence="2">Chemosensory protein 2</fullName>
    </submittedName>
</protein>
<dbReference type="InterPro" id="IPR036682">
    <property type="entry name" value="OS_D_A10/PebIII_sf"/>
</dbReference>
<sequence length="119" mass="13583">MISRSLVALCCIFATIAVILADDSGNRLKNINVDEVLNNDRLFNNYFKCLMDQGPCTAEASRLKQLIPRAVANKCSNCTKDEKEQGRKAMNFIQTKKPEQYKTLIAKYDKDETWKAIFQ</sequence>